<dbReference type="SUPFAM" id="SSF52540">
    <property type="entry name" value="P-loop containing nucleoside triphosphate hydrolases"/>
    <property type="match status" value="1"/>
</dbReference>
<dbReference type="GO" id="GO:0003697">
    <property type="term" value="F:single-stranded DNA binding"/>
    <property type="evidence" value="ECO:0007669"/>
    <property type="project" value="TreeGrafter"/>
</dbReference>
<proteinExistence type="predicted"/>
<protein>
    <submittedName>
        <fullName evidence="1">OLC1v1028486C2</fullName>
    </submittedName>
</protein>
<dbReference type="PANTHER" id="PTHR28653:SF1">
    <property type="entry name" value="ATPASE SWSAP1"/>
    <property type="match status" value="1"/>
</dbReference>
<dbReference type="PANTHER" id="PTHR28653">
    <property type="match status" value="1"/>
</dbReference>
<dbReference type="InterPro" id="IPR027417">
    <property type="entry name" value="P-loop_NTPase"/>
</dbReference>
<reference evidence="1" key="1">
    <citation type="submission" date="2023-03" db="EMBL/GenBank/DDBJ databases">
        <authorList>
            <person name="Julca I."/>
        </authorList>
    </citation>
    <scope>NUCLEOTIDE SEQUENCE</scope>
</reference>
<evidence type="ECO:0000313" key="1">
    <source>
        <dbReference type="EMBL" id="CAI9093077.1"/>
    </source>
</evidence>
<dbReference type="EMBL" id="OX459119">
    <property type="protein sequence ID" value="CAI9093077.1"/>
    <property type="molecule type" value="Genomic_DNA"/>
</dbReference>
<keyword evidence="2" id="KW-1185">Reference proteome</keyword>
<dbReference type="GO" id="GO:0000724">
    <property type="term" value="P:double-strand break repair via homologous recombination"/>
    <property type="evidence" value="ECO:0007669"/>
    <property type="project" value="TreeGrafter"/>
</dbReference>
<dbReference type="GO" id="GO:0097196">
    <property type="term" value="C:Shu complex"/>
    <property type="evidence" value="ECO:0007669"/>
    <property type="project" value="TreeGrafter"/>
</dbReference>
<dbReference type="Gene3D" id="3.40.50.300">
    <property type="entry name" value="P-loop containing nucleotide triphosphate hydrolases"/>
    <property type="match status" value="1"/>
</dbReference>
<sequence>MVERFFRLPQIDFHSPRDDGNHPSQPQILLVSGPPSCGKSSLLFQFAFNSASHGTSSSSTCSTVVFLCNRRKLETNPPFLSQGIDPSSQVFERIQMKYVDDDEGIKKYFAGFHLHNSTFPALVVIDDFADFFDQRNCQERYGNARGRELAMVRVLALCQNALSHANEAGWPCRLLLSDSQHGDSPRFLYIYKRWVSSIYNIQGDGLGSFLLKNTYQSGLTDAARRTKSAKYSISLQFLVLESITEDDRQL</sequence>
<dbReference type="Proteomes" id="UP001161247">
    <property type="component" value="Chromosome 2"/>
</dbReference>
<evidence type="ECO:0000313" key="2">
    <source>
        <dbReference type="Proteomes" id="UP001161247"/>
    </source>
</evidence>
<name>A0AAV1CEV3_OLDCO</name>
<dbReference type="AlphaFoldDB" id="A0AAV1CEV3"/>
<accession>A0AAV1CEV3</accession>
<gene>
    <name evidence="1" type="ORF">OLC1_LOCUS4589</name>
</gene>
<organism evidence="1 2">
    <name type="scientific">Oldenlandia corymbosa var. corymbosa</name>
    <dbReference type="NCBI Taxonomy" id="529605"/>
    <lineage>
        <taxon>Eukaryota</taxon>
        <taxon>Viridiplantae</taxon>
        <taxon>Streptophyta</taxon>
        <taxon>Embryophyta</taxon>
        <taxon>Tracheophyta</taxon>
        <taxon>Spermatophyta</taxon>
        <taxon>Magnoliopsida</taxon>
        <taxon>eudicotyledons</taxon>
        <taxon>Gunneridae</taxon>
        <taxon>Pentapetalae</taxon>
        <taxon>asterids</taxon>
        <taxon>lamiids</taxon>
        <taxon>Gentianales</taxon>
        <taxon>Rubiaceae</taxon>
        <taxon>Rubioideae</taxon>
        <taxon>Spermacoceae</taxon>
        <taxon>Hedyotis-Oldenlandia complex</taxon>
        <taxon>Oldenlandia</taxon>
    </lineage>
</organism>